<dbReference type="Proteomes" id="UP000204225">
    <property type="component" value="Segment"/>
</dbReference>
<keyword evidence="2" id="KW-1185">Reference proteome</keyword>
<protein>
    <submittedName>
        <fullName evidence="1">Uncharacterized protein</fullName>
    </submittedName>
</protein>
<sequence length="255" mass="30278">MELILNNKLHEYLKPIKETKKITRITTTMYNNEKYYQNADNTLEKLKLIKENSYYNFVEESNLNDDYTMDGSNPVIAENVLNGEIFETIKNYYKENLKNNIFALGDGQSKRYYCHNEFISRIIHFEMLNLIEKITGKKLRPTYTYLSFYIKGAELKAHMDRLECGYTCSFIIDKPTGSNWNIYVQKKTTKLNEFKHNYTPPKDECHALDCQENGLMVINGITNIHYRDILEYDYYNVLLLHYNVIDNIEDCFSYN</sequence>
<organism evidence="1 2">
    <name type="scientific">Phaeocystis globosa virus PgV-16T</name>
    <dbReference type="NCBI Taxonomy" id="3071227"/>
    <lineage>
        <taxon>Viruses</taxon>
        <taxon>Varidnaviria</taxon>
        <taxon>Bamfordvirae</taxon>
        <taxon>Nucleocytoviricota</taxon>
        <taxon>Megaviricetes</taxon>
        <taxon>Imitervirales</taxon>
        <taxon>Mesomimiviridae</taxon>
        <taxon>Tethysvirus</taxon>
        <taxon>Tethysvirus hollandense</taxon>
    </lineage>
</organism>
<reference evidence="1 2" key="1">
    <citation type="journal article" date="2013" name="Proc. Natl. Acad. Sci. U.S.A.">
        <title>Genome of Phaeocystis globosa virus PgV-16T highlights the common ancestry of the largest known DNA viruses infecting eukaryotes.</title>
        <authorList>
            <person name="Santini S."/>
            <person name="Jeudy S."/>
            <person name="Bartoli J."/>
            <person name="Poirot O."/>
            <person name="Lescot M."/>
            <person name="Abergel C."/>
            <person name="Barbe V."/>
            <person name="Wommack K.E."/>
            <person name="Noordeloos A.A."/>
            <person name="Brussaard C.P."/>
            <person name="Claverie J.M."/>
        </authorList>
    </citation>
    <scope>NUCLEOTIDE SEQUENCE [LARGE SCALE GENOMIC DNA]</scope>
    <source>
        <strain evidence="1 2">16T</strain>
    </source>
</reference>
<evidence type="ECO:0000313" key="1">
    <source>
        <dbReference type="EMBL" id="AGM15436.1"/>
    </source>
</evidence>
<gene>
    <name evidence="1" type="ORF">PGCG_00124</name>
</gene>
<evidence type="ECO:0000313" key="2">
    <source>
        <dbReference type="Proteomes" id="UP000204225"/>
    </source>
</evidence>
<accession>A0AC59EWX6</accession>
<name>A0AC59EWX6_9VIRU</name>
<proteinExistence type="predicted"/>
<dbReference type="EMBL" id="KC662249">
    <property type="protein sequence ID" value="AGM15436.1"/>
    <property type="molecule type" value="Genomic_DNA"/>
</dbReference>